<feature type="domain" description="DUF8212" evidence="1">
    <location>
        <begin position="116"/>
        <end position="138"/>
    </location>
</feature>
<dbReference type="PANTHER" id="PTHR10622">
    <property type="entry name" value="HET DOMAIN-CONTAINING PROTEIN"/>
    <property type="match status" value="1"/>
</dbReference>
<proteinExistence type="predicted"/>
<protein>
    <recommendedName>
        <fullName evidence="1">DUF8212 domain-containing protein</fullName>
    </recommendedName>
</protein>
<dbReference type="Proteomes" id="UP001628179">
    <property type="component" value="Unassembled WGS sequence"/>
</dbReference>
<comment type="caution">
    <text evidence="2">The sequence shown here is derived from an EMBL/GenBank/DDBJ whole genome shotgun (WGS) entry which is preliminary data.</text>
</comment>
<reference evidence="2 3" key="1">
    <citation type="submission" date="2024-09" db="EMBL/GenBank/DDBJ databases">
        <title>Itraconazole resistance in Madurella fahalii resulting from another homologue of gene encoding cytochrome P450 14-alpha sterol demethylase (CYP51).</title>
        <authorList>
            <person name="Yoshioka I."/>
            <person name="Fahal A.H."/>
            <person name="Kaneko S."/>
            <person name="Yaguchi T."/>
        </authorList>
    </citation>
    <scope>NUCLEOTIDE SEQUENCE [LARGE SCALE GENOMIC DNA]</scope>
    <source>
        <strain evidence="2 3">IFM 68171</strain>
    </source>
</reference>
<keyword evidence="3" id="KW-1185">Reference proteome</keyword>
<evidence type="ECO:0000313" key="2">
    <source>
        <dbReference type="EMBL" id="GAB1313307.1"/>
    </source>
</evidence>
<evidence type="ECO:0000313" key="3">
    <source>
        <dbReference type="Proteomes" id="UP001628179"/>
    </source>
</evidence>
<sequence length="162" mass="17831">MRLLNTSTFQLETFGSERAPPPPPPYAISSHTWSTDEILFEDVGARSAGLLSIGLDILARSGDSEGSLQVVLAATSVATRMSWAAERETTREEDLAYCLLGLFDVNMPLMYGERKKAFLRLQEQIINKSDDQSILAWVGAGQLGAFASSPRVKFLYELSCPR</sequence>
<dbReference type="Pfam" id="PF26640">
    <property type="entry name" value="DUF8212"/>
    <property type="match status" value="1"/>
</dbReference>
<organism evidence="2 3">
    <name type="scientific">Madurella fahalii</name>
    <dbReference type="NCBI Taxonomy" id="1157608"/>
    <lineage>
        <taxon>Eukaryota</taxon>
        <taxon>Fungi</taxon>
        <taxon>Dikarya</taxon>
        <taxon>Ascomycota</taxon>
        <taxon>Pezizomycotina</taxon>
        <taxon>Sordariomycetes</taxon>
        <taxon>Sordariomycetidae</taxon>
        <taxon>Sordariales</taxon>
        <taxon>Sordariales incertae sedis</taxon>
        <taxon>Madurella</taxon>
    </lineage>
</organism>
<dbReference type="GeneID" id="98174261"/>
<gene>
    <name evidence="2" type="ORF">MFIFM68171_03517</name>
</gene>
<name>A0ABQ0G6F0_9PEZI</name>
<accession>A0ABQ0G6F0</accession>
<dbReference type="InterPro" id="IPR058525">
    <property type="entry name" value="DUF8212"/>
</dbReference>
<dbReference type="EMBL" id="BAAFSV010000002">
    <property type="protein sequence ID" value="GAB1313307.1"/>
    <property type="molecule type" value="Genomic_DNA"/>
</dbReference>
<evidence type="ECO:0000259" key="1">
    <source>
        <dbReference type="Pfam" id="PF26640"/>
    </source>
</evidence>
<dbReference type="PANTHER" id="PTHR10622:SF10">
    <property type="entry name" value="HET DOMAIN-CONTAINING PROTEIN"/>
    <property type="match status" value="1"/>
</dbReference>
<dbReference type="RefSeq" id="XP_070915039.1">
    <property type="nucleotide sequence ID" value="XM_071058938.1"/>
</dbReference>